<sequence>MVTSDGIQFHTFGYSIYTPWSNIVCIAPRPLGAYNPPSLILKESAPKGRIEDGRQCGVATIKLSRWAGERNDLRVFVPLIYTLPRRNWEVSDLGMAIRNYVPQLFNADPAGSPDEQ</sequence>
<dbReference type="Proteomes" id="UP000654345">
    <property type="component" value="Unassembled WGS sequence"/>
</dbReference>
<protein>
    <submittedName>
        <fullName evidence="1">Uncharacterized protein</fullName>
    </submittedName>
</protein>
<proteinExistence type="predicted"/>
<dbReference type="EMBL" id="BNJG01000001">
    <property type="protein sequence ID" value="GHO52086.1"/>
    <property type="molecule type" value="Genomic_DNA"/>
</dbReference>
<gene>
    <name evidence="1" type="ORF">KSB_05610</name>
</gene>
<keyword evidence="2" id="KW-1185">Reference proteome</keyword>
<name>A0ABQ3UHA0_9CHLR</name>
<organism evidence="1 2">
    <name type="scientific">Ktedonobacter robiniae</name>
    <dbReference type="NCBI Taxonomy" id="2778365"/>
    <lineage>
        <taxon>Bacteria</taxon>
        <taxon>Bacillati</taxon>
        <taxon>Chloroflexota</taxon>
        <taxon>Ktedonobacteria</taxon>
        <taxon>Ktedonobacterales</taxon>
        <taxon>Ktedonobacteraceae</taxon>
        <taxon>Ktedonobacter</taxon>
    </lineage>
</organism>
<evidence type="ECO:0000313" key="2">
    <source>
        <dbReference type="Proteomes" id="UP000654345"/>
    </source>
</evidence>
<reference evidence="1 2" key="1">
    <citation type="journal article" date="2021" name="Int. J. Syst. Evol. Microbiol.">
        <title>Reticulibacter mediterranei gen. nov., sp. nov., within the new family Reticulibacteraceae fam. nov., and Ktedonospora formicarum gen. nov., sp. nov., Ktedonobacter robiniae sp. nov., Dictyobacter formicarum sp. nov. and Dictyobacter arantiisoli sp. nov., belonging to the class Ktedonobacteria.</title>
        <authorList>
            <person name="Yabe S."/>
            <person name="Zheng Y."/>
            <person name="Wang C.M."/>
            <person name="Sakai Y."/>
            <person name="Abe K."/>
            <person name="Yokota A."/>
            <person name="Donadio S."/>
            <person name="Cavaletti L."/>
            <person name="Monciardini P."/>
        </authorList>
    </citation>
    <scope>NUCLEOTIDE SEQUENCE [LARGE SCALE GENOMIC DNA]</scope>
    <source>
        <strain evidence="1 2">SOSP1-30</strain>
    </source>
</reference>
<comment type="caution">
    <text evidence="1">The sequence shown here is derived from an EMBL/GenBank/DDBJ whole genome shotgun (WGS) entry which is preliminary data.</text>
</comment>
<evidence type="ECO:0000313" key="1">
    <source>
        <dbReference type="EMBL" id="GHO52086.1"/>
    </source>
</evidence>
<accession>A0ABQ3UHA0</accession>